<dbReference type="InterPro" id="IPR026856">
    <property type="entry name" value="Sialidase_fam"/>
</dbReference>
<evidence type="ECO:0000256" key="2">
    <source>
        <dbReference type="ARBA" id="ARBA00009348"/>
    </source>
</evidence>
<dbReference type="GO" id="GO:0006689">
    <property type="term" value="P:ganglioside catabolic process"/>
    <property type="evidence" value="ECO:0007669"/>
    <property type="project" value="TreeGrafter"/>
</dbReference>
<evidence type="ECO:0000313" key="6">
    <source>
        <dbReference type="Proteomes" id="UP000318010"/>
    </source>
</evidence>
<proteinExistence type="inferred from homology"/>
<accession>A0A563U121</accession>
<dbReference type="EMBL" id="VOEI01000005">
    <property type="protein sequence ID" value="TWR25090.1"/>
    <property type="molecule type" value="Genomic_DNA"/>
</dbReference>
<dbReference type="GO" id="GO:0016020">
    <property type="term" value="C:membrane"/>
    <property type="evidence" value="ECO:0007669"/>
    <property type="project" value="TreeGrafter"/>
</dbReference>
<dbReference type="EC" id="3.2.1.18" evidence="3"/>
<evidence type="ECO:0000313" key="5">
    <source>
        <dbReference type="EMBL" id="TWR25090.1"/>
    </source>
</evidence>
<dbReference type="Proteomes" id="UP000318010">
    <property type="component" value="Unassembled WGS sequence"/>
</dbReference>
<gene>
    <name evidence="5" type="ORF">FPZ42_14390</name>
</gene>
<dbReference type="OrthoDB" id="7294637at2"/>
<dbReference type="InterPro" id="IPR036278">
    <property type="entry name" value="Sialidase_sf"/>
</dbReference>
<evidence type="ECO:0000256" key="3">
    <source>
        <dbReference type="ARBA" id="ARBA00012733"/>
    </source>
</evidence>
<dbReference type="PANTHER" id="PTHR10628:SF30">
    <property type="entry name" value="EXO-ALPHA-SIALIDASE"/>
    <property type="match status" value="1"/>
</dbReference>
<dbReference type="Gene3D" id="2.120.10.10">
    <property type="match status" value="1"/>
</dbReference>
<dbReference type="GO" id="GO:0005737">
    <property type="term" value="C:cytoplasm"/>
    <property type="evidence" value="ECO:0007669"/>
    <property type="project" value="TreeGrafter"/>
</dbReference>
<comment type="catalytic activity">
    <reaction evidence="1">
        <text>Hydrolysis of alpha-(2-&gt;3)-, alpha-(2-&gt;6)-, alpha-(2-&gt;8)- glycosidic linkages of terminal sialic acid residues in oligosaccharides, glycoproteins, glycolipids, colominic acid and synthetic substrates.</text>
        <dbReference type="EC" id="3.2.1.18"/>
    </reaction>
</comment>
<dbReference type="CDD" id="cd15482">
    <property type="entry name" value="Sialidase_non-viral"/>
    <property type="match status" value="1"/>
</dbReference>
<comment type="caution">
    <text evidence="5">The sequence shown here is derived from an EMBL/GenBank/DDBJ whole genome shotgun (WGS) entry which is preliminary data.</text>
</comment>
<dbReference type="InterPro" id="IPR011040">
    <property type="entry name" value="Sialidase"/>
</dbReference>
<dbReference type="Pfam" id="PF13088">
    <property type="entry name" value="BNR_2"/>
    <property type="match status" value="1"/>
</dbReference>
<reference evidence="5 6" key="1">
    <citation type="submission" date="2019-07" db="EMBL/GenBank/DDBJ databases">
        <authorList>
            <person name="Kim J."/>
        </authorList>
    </citation>
    <scope>NUCLEOTIDE SEQUENCE [LARGE SCALE GENOMIC DNA]</scope>
    <source>
        <strain evidence="5 6">MJ1a</strain>
    </source>
</reference>
<comment type="similarity">
    <text evidence="2">Belongs to the glycosyl hydrolase 33 family.</text>
</comment>
<feature type="domain" description="Sialidase" evidence="4">
    <location>
        <begin position="83"/>
        <end position="385"/>
    </location>
</feature>
<organism evidence="5 6">
    <name type="scientific">Mucilaginibacter achroorhodeus</name>
    <dbReference type="NCBI Taxonomy" id="2599294"/>
    <lineage>
        <taxon>Bacteria</taxon>
        <taxon>Pseudomonadati</taxon>
        <taxon>Bacteroidota</taxon>
        <taxon>Sphingobacteriia</taxon>
        <taxon>Sphingobacteriales</taxon>
        <taxon>Sphingobacteriaceae</taxon>
        <taxon>Mucilaginibacter</taxon>
    </lineage>
</organism>
<dbReference type="PANTHER" id="PTHR10628">
    <property type="entry name" value="SIALIDASE"/>
    <property type="match status" value="1"/>
</dbReference>
<evidence type="ECO:0000256" key="1">
    <source>
        <dbReference type="ARBA" id="ARBA00000427"/>
    </source>
</evidence>
<dbReference type="GO" id="GO:0004308">
    <property type="term" value="F:exo-alpha-sialidase activity"/>
    <property type="evidence" value="ECO:0007669"/>
    <property type="project" value="UniProtKB-EC"/>
</dbReference>
<dbReference type="SUPFAM" id="SSF50939">
    <property type="entry name" value="Sialidases"/>
    <property type="match status" value="1"/>
</dbReference>
<dbReference type="GO" id="GO:0009313">
    <property type="term" value="P:oligosaccharide catabolic process"/>
    <property type="evidence" value="ECO:0007669"/>
    <property type="project" value="TreeGrafter"/>
</dbReference>
<dbReference type="AlphaFoldDB" id="A0A563U121"/>
<evidence type="ECO:0000259" key="4">
    <source>
        <dbReference type="Pfam" id="PF13088"/>
    </source>
</evidence>
<keyword evidence="6" id="KW-1185">Reference proteome</keyword>
<name>A0A563U121_9SPHI</name>
<protein>
    <recommendedName>
        <fullName evidence="3">exo-alpha-sialidase</fullName>
        <ecNumber evidence="3">3.2.1.18</ecNumber>
    </recommendedName>
</protein>
<sequence>MRLRPRNNVKYNFENDFNEVFLCQLGVDAVFGGRVSVGQDVPVFVSGNDGFKSFRIPAIIKLPNNDLIGFCEGRVNNAGDFGNVKIVSKISKDNGLHWGALNVVVSNDALQANNPGPVVDKNDPRYPSGRVFLFYNTGDKPENEIRKGQGLREVWYITPVDNGLTWSAPVNITSQVHKPNQPQINSAYNYPEDWRSYANGPGHAIQLTQGRFKGRIYVAANHSSGKPQKNYADGRIHGFYTDDHGGSFKLSNDVNISGGNESMAVELTVSRLMINARNQLGDIKQRIVALSNDGGKTWNKTYFDKQLPDPVCQGSIINIGLTGDKAILAFCNARDIVNRDNLTLRISKDSGGTWPIAYTIAKAPQGYKGDYSAYSDLVKLSDKYLGVIYEKDNYREIVFKSINWSLSK</sequence>